<dbReference type="Pfam" id="PF20655">
    <property type="entry name" value="Vps52_C"/>
    <property type="match status" value="1"/>
</dbReference>
<dbReference type="EMBL" id="CH981532">
    <property type="protein sequence ID" value="EDK47049.1"/>
    <property type="molecule type" value="Genomic_DNA"/>
</dbReference>
<feature type="compositionally biased region" description="Basic and acidic residues" evidence="7">
    <location>
        <begin position="27"/>
        <end position="45"/>
    </location>
</feature>
<dbReference type="OMA" id="HYLEVIM"/>
<organism evidence="10 11">
    <name type="scientific">Lodderomyces elongisporus (strain ATCC 11503 / CBS 2605 / JCM 1781 / NBRC 1676 / NRRL YB-4239)</name>
    <name type="common">Yeast</name>
    <name type="synonym">Saccharomyces elongisporus</name>
    <dbReference type="NCBI Taxonomy" id="379508"/>
    <lineage>
        <taxon>Eukaryota</taxon>
        <taxon>Fungi</taxon>
        <taxon>Dikarya</taxon>
        <taxon>Ascomycota</taxon>
        <taxon>Saccharomycotina</taxon>
        <taxon>Pichiomycetes</taxon>
        <taxon>Debaryomycetaceae</taxon>
        <taxon>Candida/Lodderomyces clade</taxon>
        <taxon>Lodderomyces</taxon>
    </lineage>
</organism>
<keyword evidence="3" id="KW-0813">Transport</keyword>
<dbReference type="eggNOG" id="KOG1961">
    <property type="taxonomic scope" value="Eukaryota"/>
</dbReference>
<dbReference type="GO" id="GO:0005829">
    <property type="term" value="C:cytosol"/>
    <property type="evidence" value="ECO:0007669"/>
    <property type="project" value="GOC"/>
</dbReference>
<dbReference type="OrthoDB" id="19482at2759"/>
<comment type="subcellular location">
    <subcellularLocation>
        <location evidence="1">Golgi apparatus</location>
        <location evidence="1">trans-Golgi network</location>
    </subcellularLocation>
</comment>
<protein>
    <recommendedName>
        <fullName evidence="12">Vacuolar protein sorting-associated protein 52</fullName>
    </recommendedName>
</protein>
<accession>A5E6J1</accession>
<gene>
    <name evidence="10" type="ORF">LELG_05230</name>
</gene>
<sequence>MTIAVLEKILPLDTNHGAGVEASPHAEANRADTSESELKHPTKELDSESLVELMADFRAYNKQLAKSRHDLEPIGKLLNTFSKDLKELSSSLVDLEKQSNDLTQDSKFNKEVTKRLEQVIQQKVLPPDAIKDILKEDLSNHYLEKVQLVLEKALPDAATLIEAKVMERFRDFMIEKIRSLRAERSTPSQNVQQQLLEANNLYVFLQVRQPVLADQLKQAYFHTMRWYYKSKFAKYIYALEKVQRKPLDGPVFLRPIILSSFEQRLKALGTKERCIPSQLAETIPTTYYMEFILRQFLTALEDNATAEYYFVVEFFHHGEEKDHSWVSEVFGDVFDLSTSFLQYLVNGTSDIFGILLLIEAIQQARERLTNNHVPIIDAHLNSLLLQLWPMVTRNIDLNCEYLKRNIVKTPKSLAPLQISQQFGLFYLALLNFREDHGPISLRIGRVRDDFENGLTKASAHFKGVNREIFLYNNYFLVLNILKNEAAEAEAEIKHFQSLADAYLTTRS</sequence>
<dbReference type="GO" id="GO:0042147">
    <property type="term" value="P:retrograde transport, endosome to Golgi"/>
    <property type="evidence" value="ECO:0007669"/>
    <property type="project" value="TreeGrafter"/>
</dbReference>
<evidence type="ECO:0000313" key="11">
    <source>
        <dbReference type="Proteomes" id="UP000001996"/>
    </source>
</evidence>
<feature type="domain" description="Vps52 C-terminal" evidence="9">
    <location>
        <begin position="262"/>
        <end position="499"/>
    </location>
</feature>
<name>A5E6J1_LODEL</name>
<dbReference type="STRING" id="379508.A5E6J1"/>
<dbReference type="InParanoid" id="A5E6J1"/>
<keyword evidence="4" id="KW-0653">Protein transport</keyword>
<evidence type="ECO:0000256" key="7">
    <source>
        <dbReference type="SAM" id="MobiDB-lite"/>
    </source>
</evidence>
<evidence type="ECO:0000256" key="2">
    <source>
        <dbReference type="ARBA" id="ARBA00008180"/>
    </source>
</evidence>
<dbReference type="GO" id="GO:0019905">
    <property type="term" value="F:syntaxin binding"/>
    <property type="evidence" value="ECO:0007669"/>
    <property type="project" value="TreeGrafter"/>
</dbReference>
<reference evidence="10 11" key="1">
    <citation type="journal article" date="2009" name="Nature">
        <title>Evolution of pathogenicity and sexual reproduction in eight Candida genomes.</title>
        <authorList>
            <person name="Butler G."/>
            <person name="Rasmussen M.D."/>
            <person name="Lin M.F."/>
            <person name="Santos M.A."/>
            <person name="Sakthikumar S."/>
            <person name="Munro C.A."/>
            <person name="Rheinbay E."/>
            <person name="Grabherr M."/>
            <person name="Forche A."/>
            <person name="Reedy J.L."/>
            <person name="Agrafioti I."/>
            <person name="Arnaud M.B."/>
            <person name="Bates S."/>
            <person name="Brown A.J."/>
            <person name="Brunke S."/>
            <person name="Costanzo M.C."/>
            <person name="Fitzpatrick D.A."/>
            <person name="de Groot P.W."/>
            <person name="Harris D."/>
            <person name="Hoyer L.L."/>
            <person name="Hube B."/>
            <person name="Klis F.M."/>
            <person name="Kodira C."/>
            <person name="Lennard N."/>
            <person name="Logue M.E."/>
            <person name="Martin R."/>
            <person name="Neiman A.M."/>
            <person name="Nikolaou E."/>
            <person name="Quail M.A."/>
            <person name="Quinn J."/>
            <person name="Santos M.C."/>
            <person name="Schmitzberger F.F."/>
            <person name="Sherlock G."/>
            <person name="Shah P."/>
            <person name="Silverstein K.A."/>
            <person name="Skrzypek M.S."/>
            <person name="Soll D."/>
            <person name="Staggs R."/>
            <person name="Stansfield I."/>
            <person name="Stumpf M.P."/>
            <person name="Sudbery P.E."/>
            <person name="Srikantha T."/>
            <person name="Zeng Q."/>
            <person name="Berman J."/>
            <person name="Berriman M."/>
            <person name="Heitman J."/>
            <person name="Gow N.A."/>
            <person name="Lorenz M.C."/>
            <person name="Birren B.W."/>
            <person name="Kellis M."/>
            <person name="Cuomo C.A."/>
        </authorList>
    </citation>
    <scope>NUCLEOTIDE SEQUENCE [LARGE SCALE GENOMIC DNA]</scope>
    <source>
        <strain evidence="11">ATCC 11503 / BCRC 21390 / CBS 2605 / JCM 1781 / NBRC 1676 / NRRL YB-4239</strain>
    </source>
</reference>
<feature type="coiled-coil region" evidence="6">
    <location>
        <begin position="78"/>
        <end position="105"/>
    </location>
</feature>
<evidence type="ECO:0000256" key="1">
    <source>
        <dbReference type="ARBA" id="ARBA00004601"/>
    </source>
</evidence>
<evidence type="ECO:0000256" key="6">
    <source>
        <dbReference type="SAM" id="Coils"/>
    </source>
</evidence>
<dbReference type="PANTHER" id="PTHR14190">
    <property type="entry name" value="SUPPRESSOR OF ACTIN MUTATIONS 2/VACUOLAR PROTEIN SORTING 52"/>
    <property type="match status" value="1"/>
</dbReference>
<evidence type="ECO:0000259" key="9">
    <source>
        <dbReference type="Pfam" id="PF20655"/>
    </source>
</evidence>
<feature type="region of interest" description="Disordered" evidence="7">
    <location>
        <begin position="15"/>
        <end position="45"/>
    </location>
</feature>
<dbReference type="VEuPathDB" id="FungiDB:LELG_05230"/>
<dbReference type="AlphaFoldDB" id="A5E6J1"/>
<dbReference type="GO" id="GO:0032456">
    <property type="term" value="P:endocytic recycling"/>
    <property type="evidence" value="ECO:0007669"/>
    <property type="project" value="TreeGrafter"/>
</dbReference>
<keyword evidence="6" id="KW-0175">Coiled coil</keyword>
<evidence type="ECO:0000256" key="3">
    <source>
        <dbReference type="ARBA" id="ARBA00022448"/>
    </source>
</evidence>
<dbReference type="InterPro" id="IPR048319">
    <property type="entry name" value="Vps52_CC"/>
</dbReference>
<proteinExistence type="inferred from homology"/>
<dbReference type="FunCoup" id="A5E6J1">
    <property type="interactions" value="849"/>
</dbReference>
<dbReference type="PANTHER" id="PTHR14190:SF7">
    <property type="entry name" value="VACUOLAR PROTEIN SORTING-ASSOCIATED PROTEIN 52 HOMOLOG"/>
    <property type="match status" value="1"/>
</dbReference>
<dbReference type="Pfam" id="PF04129">
    <property type="entry name" value="Vps52_CC"/>
    <property type="match status" value="1"/>
</dbReference>
<dbReference type="InterPro" id="IPR048361">
    <property type="entry name" value="Vps52_C"/>
</dbReference>
<dbReference type="InterPro" id="IPR007258">
    <property type="entry name" value="Vps52"/>
</dbReference>
<feature type="domain" description="Vps52 coiled-coil" evidence="8">
    <location>
        <begin position="71"/>
        <end position="205"/>
    </location>
</feature>
<dbReference type="GO" id="GO:0000938">
    <property type="term" value="C:GARP complex"/>
    <property type="evidence" value="ECO:0007669"/>
    <property type="project" value="TreeGrafter"/>
</dbReference>
<evidence type="ECO:0000256" key="4">
    <source>
        <dbReference type="ARBA" id="ARBA00022927"/>
    </source>
</evidence>
<evidence type="ECO:0000313" key="10">
    <source>
        <dbReference type="EMBL" id="EDK47049.1"/>
    </source>
</evidence>
<dbReference type="GO" id="GO:0006896">
    <property type="term" value="P:Golgi to vacuole transport"/>
    <property type="evidence" value="ECO:0007669"/>
    <property type="project" value="TreeGrafter"/>
</dbReference>
<evidence type="ECO:0000259" key="8">
    <source>
        <dbReference type="Pfam" id="PF04129"/>
    </source>
</evidence>
<dbReference type="KEGG" id="lel:PVL30_002327"/>
<feature type="coiled-coil region" evidence="6">
    <location>
        <begin position="471"/>
        <end position="498"/>
    </location>
</feature>
<dbReference type="GeneID" id="5230671"/>
<dbReference type="GO" id="GO:0015031">
    <property type="term" value="P:protein transport"/>
    <property type="evidence" value="ECO:0007669"/>
    <property type="project" value="UniProtKB-KW"/>
</dbReference>
<dbReference type="HOGENOM" id="CLU_010797_1_0_1"/>
<evidence type="ECO:0008006" key="12">
    <source>
        <dbReference type="Google" id="ProtNLM"/>
    </source>
</evidence>
<keyword evidence="5" id="KW-0333">Golgi apparatus</keyword>
<comment type="similarity">
    <text evidence="2">Belongs to the VPS52 family.</text>
</comment>
<evidence type="ECO:0000256" key="5">
    <source>
        <dbReference type="ARBA" id="ARBA00023034"/>
    </source>
</evidence>
<keyword evidence="11" id="KW-1185">Reference proteome</keyword>
<dbReference type="Proteomes" id="UP000001996">
    <property type="component" value="Unassembled WGS sequence"/>
</dbReference>